<gene>
    <name evidence="1" type="ORF">GE061_004140</name>
</gene>
<protein>
    <submittedName>
        <fullName evidence="1">Uncharacterized protein</fullName>
    </submittedName>
</protein>
<comment type="caution">
    <text evidence="1">The sequence shown here is derived from an EMBL/GenBank/DDBJ whole genome shotgun (WGS) entry which is preliminary data.</text>
</comment>
<reference evidence="1" key="1">
    <citation type="journal article" date="2021" name="Mol. Ecol. Resour.">
        <title>Apolygus lucorum genome provides insights into omnivorousness and mesophyll feeding.</title>
        <authorList>
            <person name="Liu Y."/>
            <person name="Liu H."/>
            <person name="Wang H."/>
            <person name="Huang T."/>
            <person name="Liu B."/>
            <person name="Yang B."/>
            <person name="Yin L."/>
            <person name="Li B."/>
            <person name="Zhang Y."/>
            <person name="Zhang S."/>
            <person name="Jiang F."/>
            <person name="Zhang X."/>
            <person name="Ren Y."/>
            <person name="Wang B."/>
            <person name="Wang S."/>
            <person name="Lu Y."/>
            <person name="Wu K."/>
            <person name="Fan W."/>
            <person name="Wang G."/>
        </authorList>
    </citation>
    <scope>NUCLEOTIDE SEQUENCE</scope>
    <source>
        <strain evidence="1">12Hb</strain>
    </source>
</reference>
<keyword evidence="2" id="KW-1185">Reference proteome</keyword>
<evidence type="ECO:0000313" key="1">
    <source>
        <dbReference type="EMBL" id="KAF6201745.1"/>
    </source>
</evidence>
<dbReference type="EMBL" id="WIXP02000012">
    <property type="protein sequence ID" value="KAF6201745.1"/>
    <property type="molecule type" value="Genomic_DNA"/>
</dbReference>
<sequence>FHGVVVTNVKKTKLKERGFKTQLTEEEIPITTPQDFNPALASENVTTSLNDFSLMEEIPNQVLMVCTRGLCFECGGAITLSRSGLTCDICHHISSHVTCIPDSKLVEVESLDLFSCKNCDNMLN</sequence>
<organism evidence="1 2">
    <name type="scientific">Apolygus lucorum</name>
    <name type="common">Small green plant bug</name>
    <name type="synonym">Lygocoris lucorum</name>
    <dbReference type="NCBI Taxonomy" id="248454"/>
    <lineage>
        <taxon>Eukaryota</taxon>
        <taxon>Metazoa</taxon>
        <taxon>Ecdysozoa</taxon>
        <taxon>Arthropoda</taxon>
        <taxon>Hexapoda</taxon>
        <taxon>Insecta</taxon>
        <taxon>Pterygota</taxon>
        <taxon>Neoptera</taxon>
        <taxon>Paraneoptera</taxon>
        <taxon>Hemiptera</taxon>
        <taxon>Heteroptera</taxon>
        <taxon>Panheteroptera</taxon>
        <taxon>Cimicomorpha</taxon>
        <taxon>Miridae</taxon>
        <taxon>Mirini</taxon>
        <taxon>Apolygus</taxon>
    </lineage>
</organism>
<name>A0A8S9X2B9_APOLU</name>
<proteinExistence type="predicted"/>
<dbReference type="AlphaFoldDB" id="A0A8S9X2B9"/>
<accession>A0A8S9X2B9</accession>
<evidence type="ECO:0000313" key="2">
    <source>
        <dbReference type="Proteomes" id="UP000466442"/>
    </source>
</evidence>
<dbReference type="Proteomes" id="UP000466442">
    <property type="component" value="Linkage Group LG12"/>
</dbReference>
<feature type="non-terminal residue" evidence="1">
    <location>
        <position position="124"/>
    </location>
</feature>